<sequence>MNTMSARAIRCDLLCRVYAAAFRRLAEFAVYSEAVDEQALCDIEMAALDEAMAAERGELQADIEGNEAERLVAEAAQVARDDFARMRQFRLPKH</sequence>
<accession>A0ABT7AMU9</accession>
<protein>
    <submittedName>
        <fullName evidence="1">Uncharacterized protein</fullName>
    </submittedName>
</protein>
<evidence type="ECO:0000313" key="2">
    <source>
        <dbReference type="Proteomes" id="UP001321492"/>
    </source>
</evidence>
<dbReference type="RefSeq" id="WP_283741880.1">
    <property type="nucleotide sequence ID" value="NZ_JASJEV010000014.1"/>
</dbReference>
<dbReference type="EMBL" id="JASJEV010000014">
    <property type="protein sequence ID" value="MDJ1159881.1"/>
    <property type="molecule type" value="Genomic_DNA"/>
</dbReference>
<reference evidence="1 2" key="1">
    <citation type="submission" date="2023-05" db="EMBL/GenBank/DDBJ databases">
        <title>Chelatococcus sp. nov., a moderately thermophilic bacterium isolated from hot spring microbial mat.</title>
        <authorList>
            <person name="Hu C.-J."/>
            <person name="Li W.-J."/>
        </authorList>
    </citation>
    <scope>NUCLEOTIDE SEQUENCE [LARGE SCALE GENOMIC DNA]</scope>
    <source>
        <strain evidence="1 2">SYSU G07232</strain>
    </source>
</reference>
<gene>
    <name evidence="1" type="ORF">QNA08_16815</name>
</gene>
<keyword evidence="2" id="KW-1185">Reference proteome</keyword>
<proteinExistence type="predicted"/>
<name>A0ABT7AMU9_9HYPH</name>
<dbReference type="Proteomes" id="UP001321492">
    <property type="component" value="Unassembled WGS sequence"/>
</dbReference>
<organism evidence="1 2">
    <name type="scientific">Chelatococcus albus</name>
    <dbReference type="NCBI Taxonomy" id="3047466"/>
    <lineage>
        <taxon>Bacteria</taxon>
        <taxon>Pseudomonadati</taxon>
        <taxon>Pseudomonadota</taxon>
        <taxon>Alphaproteobacteria</taxon>
        <taxon>Hyphomicrobiales</taxon>
        <taxon>Chelatococcaceae</taxon>
        <taxon>Chelatococcus</taxon>
    </lineage>
</organism>
<evidence type="ECO:0000313" key="1">
    <source>
        <dbReference type="EMBL" id="MDJ1159881.1"/>
    </source>
</evidence>
<comment type="caution">
    <text evidence="1">The sequence shown here is derived from an EMBL/GenBank/DDBJ whole genome shotgun (WGS) entry which is preliminary data.</text>
</comment>